<dbReference type="NCBIfam" id="TIGR00187">
    <property type="entry name" value="ribE"/>
    <property type="match status" value="1"/>
</dbReference>
<dbReference type="InterPro" id="IPR023366">
    <property type="entry name" value="ATP_synth_asu-like_sf"/>
</dbReference>
<feature type="domain" description="Lumazine-binding" evidence="11">
    <location>
        <begin position="1"/>
        <end position="101"/>
    </location>
</feature>
<dbReference type="Proteomes" id="UP001161405">
    <property type="component" value="Unassembled WGS sequence"/>
</dbReference>
<gene>
    <name evidence="12" type="ORF">GCM10007879_24720</name>
</gene>
<dbReference type="InterPro" id="IPR026017">
    <property type="entry name" value="Lumazine-bd_dom"/>
</dbReference>
<protein>
    <recommendedName>
        <fullName evidence="5 9">Riboflavin synthase</fullName>
        <ecNumber evidence="4 9">2.5.1.9</ecNumber>
    </recommendedName>
</protein>
<dbReference type="EMBL" id="BSNI01000002">
    <property type="protein sequence ID" value="GLQ18223.1"/>
    <property type="molecule type" value="Genomic_DNA"/>
</dbReference>
<dbReference type="RefSeq" id="WP_284364994.1">
    <property type="nucleotide sequence ID" value="NZ_BSNI01000002.1"/>
</dbReference>
<evidence type="ECO:0000256" key="8">
    <source>
        <dbReference type="ARBA" id="ARBA00022737"/>
    </source>
</evidence>
<dbReference type="Gene3D" id="2.40.30.20">
    <property type="match status" value="2"/>
</dbReference>
<evidence type="ECO:0000313" key="13">
    <source>
        <dbReference type="Proteomes" id="UP001161405"/>
    </source>
</evidence>
<comment type="pathway">
    <text evidence="3">Cofactor biosynthesis; riboflavin biosynthesis; riboflavin from 2-hydroxy-3-oxobutyl phosphate and 5-amino-6-(D-ribitylamino)uracil: step 2/2.</text>
</comment>
<accession>A0ABQ5USP2</accession>
<evidence type="ECO:0000256" key="6">
    <source>
        <dbReference type="ARBA" id="ARBA00022619"/>
    </source>
</evidence>
<evidence type="ECO:0000256" key="9">
    <source>
        <dbReference type="NCBIfam" id="TIGR00187"/>
    </source>
</evidence>
<dbReference type="PANTHER" id="PTHR21098:SF12">
    <property type="entry name" value="RIBOFLAVIN SYNTHASE"/>
    <property type="match status" value="1"/>
</dbReference>
<evidence type="ECO:0000256" key="10">
    <source>
        <dbReference type="PROSITE-ProRule" id="PRU00524"/>
    </source>
</evidence>
<dbReference type="Pfam" id="PF00677">
    <property type="entry name" value="Lum_binding"/>
    <property type="match status" value="2"/>
</dbReference>
<dbReference type="PROSITE" id="PS51177">
    <property type="entry name" value="LUMAZINE_BIND"/>
    <property type="match status" value="2"/>
</dbReference>
<reference evidence="12" key="2">
    <citation type="submission" date="2023-01" db="EMBL/GenBank/DDBJ databases">
        <title>Draft genome sequence of Maritalea porphyrae strain NBRC 107169.</title>
        <authorList>
            <person name="Sun Q."/>
            <person name="Mori K."/>
        </authorList>
    </citation>
    <scope>NUCLEOTIDE SEQUENCE</scope>
    <source>
        <strain evidence="12">NBRC 107169</strain>
    </source>
</reference>
<organism evidence="12 13">
    <name type="scientific">Maritalea porphyrae</name>
    <dbReference type="NCBI Taxonomy" id="880732"/>
    <lineage>
        <taxon>Bacteria</taxon>
        <taxon>Pseudomonadati</taxon>
        <taxon>Pseudomonadota</taxon>
        <taxon>Alphaproteobacteria</taxon>
        <taxon>Hyphomicrobiales</taxon>
        <taxon>Devosiaceae</taxon>
        <taxon>Maritalea</taxon>
    </lineage>
</organism>
<feature type="domain" description="Lumazine-binding" evidence="11">
    <location>
        <begin position="102"/>
        <end position="198"/>
    </location>
</feature>
<dbReference type="EC" id="2.5.1.9" evidence="4 9"/>
<comment type="function">
    <text evidence="2">Catalyzes the dismutation of two molecules of 6,7-dimethyl-8-ribityllumazine, resulting in the formation of riboflavin and 5-amino-6-(D-ribitylamino)uracil.</text>
</comment>
<comment type="catalytic activity">
    <reaction evidence="1">
        <text>2 6,7-dimethyl-8-(1-D-ribityl)lumazine + H(+) = 5-amino-6-(D-ribitylamino)uracil + riboflavin</text>
        <dbReference type="Rhea" id="RHEA:20772"/>
        <dbReference type="ChEBI" id="CHEBI:15378"/>
        <dbReference type="ChEBI" id="CHEBI:15934"/>
        <dbReference type="ChEBI" id="CHEBI:57986"/>
        <dbReference type="ChEBI" id="CHEBI:58201"/>
        <dbReference type="EC" id="2.5.1.9"/>
    </reaction>
</comment>
<evidence type="ECO:0000256" key="2">
    <source>
        <dbReference type="ARBA" id="ARBA00002803"/>
    </source>
</evidence>
<evidence type="ECO:0000256" key="4">
    <source>
        <dbReference type="ARBA" id="ARBA00012827"/>
    </source>
</evidence>
<name>A0ABQ5USP2_9HYPH</name>
<dbReference type="CDD" id="cd00402">
    <property type="entry name" value="Riboflavin_synthase_like"/>
    <property type="match status" value="1"/>
</dbReference>
<evidence type="ECO:0000259" key="11">
    <source>
        <dbReference type="PROSITE" id="PS51177"/>
    </source>
</evidence>
<evidence type="ECO:0000256" key="7">
    <source>
        <dbReference type="ARBA" id="ARBA00022679"/>
    </source>
</evidence>
<dbReference type="SUPFAM" id="SSF63380">
    <property type="entry name" value="Riboflavin synthase domain-like"/>
    <property type="match status" value="2"/>
</dbReference>
<reference evidence="12" key="1">
    <citation type="journal article" date="2014" name="Int. J. Syst. Evol. Microbiol.">
        <title>Complete genome of a new Firmicutes species belonging to the dominant human colonic microbiota ('Ruminococcus bicirculans') reveals two chromosomes and a selective capacity to utilize plant glucans.</title>
        <authorList>
            <consortium name="NISC Comparative Sequencing Program"/>
            <person name="Wegmann U."/>
            <person name="Louis P."/>
            <person name="Goesmann A."/>
            <person name="Henrissat B."/>
            <person name="Duncan S.H."/>
            <person name="Flint H.J."/>
        </authorList>
    </citation>
    <scope>NUCLEOTIDE SEQUENCE</scope>
    <source>
        <strain evidence="12">NBRC 107169</strain>
    </source>
</reference>
<keyword evidence="13" id="KW-1185">Reference proteome</keyword>
<evidence type="ECO:0000256" key="5">
    <source>
        <dbReference type="ARBA" id="ARBA00013950"/>
    </source>
</evidence>
<dbReference type="InterPro" id="IPR017938">
    <property type="entry name" value="Riboflavin_synthase-like_b-brl"/>
</dbReference>
<keyword evidence="7" id="KW-0808">Transferase</keyword>
<dbReference type="InterPro" id="IPR001783">
    <property type="entry name" value="Lumazine-bd"/>
</dbReference>
<dbReference type="NCBIfam" id="NF006767">
    <property type="entry name" value="PRK09289.1"/>
    <property type="match status" value="1"/>
</dbReference>
<dbReference type="PIRSF" id="PIRSF000498">
    <property type="entry name" value="Riboflavin_syn_A"/>
    <property type="match status" value="1"/>
</dbReference>
<feature type="repeat" description="Lumazine-binding" evidence="10">
    <location>
        <begin position="102"/>
        <end position="198"/>
    </location>
</feature>
<proteinExistence type="predicted"/>
<evidence type="ECO:0000256" key="1">
    <source>
        <dbReference type="ARBA" id="ARBA00000968"/>
    </source>
</evidence>
<keyword evidence="8" id="KW-0677">Repeat</keyword>
<sequence>MFTGIVTDVAQILTIDEHPDGRKMRIGTAFDTNGFDLGASIAHNGICLTVTAKHNEEGGQNWFEVFLGHETLSLTTARNWQVGDKVNLERSLRLQDELGGHLVSGHVDGVAKIVSREDFSDQCKLTFEVPKDLARFIATKGSVALNGTSLTVNWVEGNQFSVLLIPHTLEVTNWHLAKANDEINIEIDQMARYAARLIEMQ</sequence>
<evidence type="ECO:0000256" key="3">
    <source>
        <dbReference type="ARBA" id="ARBA00004887"/>
    </source>
</evidence>
<dbReference type="NCBIfam" id="NF009566">
    <property type="entry name" value="PRK13020.1"/>
    <property type="match status" value="1"/>
</dbReference>
<evidence type="ECO:0000313" key="12">
    <source>
        <dbReference type="EMBL" id="GLQ18223.1"/>
    </source>
</evidence>
<keyword evidence="6" id="KW-0686">Riboflavin biosynthesis</keyword>
<dbReference type="PANTHER" id="PTHR21098">
    <property type="entry name" value="RIBOFLAVIN SYNTHASE ALPHA CHAIN"/>
    <property type="match status" value="1"/>
</dbReference>
<comment type="caution">
    <text evidence="12">The sequence shown here is derived from an EMBL/GenBank/DDBJ whole genome shotgun (WGS) entry which is preliminary data.</text>
</comment>
<feature type="repeat" description="Lumazine-binding" evidence="10">
    <location>
        <begin position="1"/>
        <end position="101"/>
    </location>
</feature>